<name>A0A6P7ZHJ5_9AMPH</name>
<dbReference type="GO" id="GO:0004888">
    <property type="term" value="F:transmembrane signaling receptor activity"/>
    <property type="evidence" value="ECO:0007669"/>
    <property type="project" value="TreeGrafter"/>
</dbReference>
<dbReference type="RefSeq" id="XP_030077248.1">
    <property type="nucleotide sequence ID" value="XM_030221388.1"/>
</dbReference>
<dbReference type="PANTHER" id="PTHR11860">
    <property type="entry name" value="POLYMERIC-IMMUNOGLOBULIN RECEPTOR"/>
    <property type="match status" value="1"/>
</dbReference>
<dbReference type="InterPro" id="IPR013106">
    <property type="entry name" value="Ig_V-set"/>
</dbReference>
<keyword evidence="4" id="KW-1133">Transmembrane helix</keyword>
<feature type="chain" id="PRO_5027709361" evidence="5">
    <location>
        <begin position="19"/>
        <end position="315"/>
    </location>
</feature>
<evidence type="ECO:0000313" key="7">
    <source>
        <dbReference type="Proteomes" id="UP000515156"/>
    </source>
</evidence>
<evidence type="ECO:0000256" key="3">
    <source>
        <dbReference type="ARBA" id="ARBA00023136"/>
    </source>
</evidence>
<proteinExistence type="predicted"/>
<organism evidence="7 8">
    <name type="scientific">Microcaecilia unicolor</name>
    <dbReference type="NCBI Taxonomy" id="1415580"/>
    <lineage>
        <taxon>Eukaryota</taxon>
        <taxon>Metazoa</taxon>
        <taxon>Chordata</taxon>
        <taxon>Craniata</taxon>
        <taxon>Vertebrata</taxon>
        <taxon>Euteleostomi</taxon>
        <taxon>Amphibia</taxon>
        <taxon>Gymnophiona</taxon>
        <taxon>Siphonopidae</taxon>
        <taxon>Microcaecilia</taxon>
    </lineage>
</organism>
<feature type="signal peptide" evidence="5">
    <location>
        <begin position="1"/>
        <end position="18"/>
    </location>
</feature>
<dbReference type="PANTHER" id="PTHR11860:SF87">
    <property type="entry name" value="CMRF35-LIKE MOLECULE 8"/>
    <property type="match status" value="1"/>
</dbReference>
<gene>
    <name evidence="8" type="primary">LOC115481921</name>
</gene>
<evidence type="ECO:0000256" key="5">
    <source>
        <dbReference type="SAM" id="SignalP"/>
    </source>
</evidence>
<dbReference type="SUPFAM" id="SSF48726">
    <property type="entry name" value="Immunoglobulin"/>
    <property type="match status" value="2"/>
</dbReference>
<reference evidence="8" key="1">
    <citation type="submission" date="2025-08" db="UniProtKB">
        <authorList>
            <consortium name="RefSeq"/>
        </authorList>
    </citation>
    <scope>IDENTIFICATION</scope>
</reference>
<dbReference type="OrthoDB" id="8920197at2759"/>
<dbReference type="Proteomes" id="UP000515156">
    <property type="component" value="Chromosome 12"/>
</dbReference>
<dbReference type="InParanoid" id="A0A6P7ZHJ5"/>
<evidence type="ECO:0000313" key="8">
    <source>
        <dbReference type="RefSeq" id="XP_030077248.1"/>
    </source>
</evidence>
<evidence type="ECO:0000256" key="2">
    <source>
        <dbReference type="ARBA" id="ARBA00022692"/>
    </source>
</evidence>
<dbReference type="AlphaFoldDB" id="A0A6P7ZHJ5"/>
<dbReference type="InterPro" id="IPR036179">
    <property type="entry name" value="Ig-like_dom_sf"/>
</dbReference>
<feature type="transmembrane region" description="Helical" evidence="4">
    <location>
        <begin position="289"/>
        <end position="305"/>
    </location>
</feature>
<dbReference type="InterPro" id="IPR003599">
    <property type="entry name" value="Ig_sub"/>
</dbReference>
<comment type="subcellular location">
    <subcellularLocation>
        <location evidence="1">Membrane</location>
    </subcellularLocation>
</comment>
<keyword evidence="7" id="KW-1185">Reference proteome</keyword>
<keyword evidence="5" id="KW-0732">Signal</keyword>
<evidence type="ECO:0000256" key="4">
    <source>
        <dbReference type="SAM" id="Phobius"/>
    </source>
</evidence>
<evidence type="ECO:0000256" key="1">
    <source>
        <dbReference type="ARBA" id="ARBA00004370"/>
    </source>
</evidence>
<feature type="domain" description="Immunoglobulin" evidence="6">
    <location>
        <begin position="22"/>
        <end position="125"/>
    </location>
</feature>
<dbReference type="Pfam" id="PF07686">
    <property type="entry name" value="V-set"/>
    <property type="match status" value="2"/>
</dbReference>
<dbReference type="SMART" id="SM00409">
    <property type="entry name" value="IG"/>
    <property type="match status" value="2"/>
</dbReference>
<keyword evidence="2 4" id="KW-0812">Transmembrane</keyword>
<dbReference type="KEGG" id="muo:115481921"/>
<dbReference type="Gene3D" id="2.60.40.10">
    <property type="entry name" value="Immunoglobulins"/>
    <property type="match status" value="2"/>
</dbReference>
<dbReference type="GeneID" id="115481921"/>
<accession>A0A6P7ZHJ5</accession>
<evidence type="ECO:0000259" key="6">
    <source>
        <dbReference type="SMART" id="SM00409"/>
    </source>
</evidence>
<dbReference type="InterPro" id="IPR013783">
    <property type="entry name" value="Ig-like_fold"/>
</dbReference>
<sequence>MKGLVLFLLQLWIPGSQLYSNFYAVRGTLGETIFVHCKHVPEYQNHVHSWCRQINEGECETVVDTSGLNNSGYEGRTTMSFTNDKKRLTNITVRQLQEWDTGLYWWRVWTGYTYQVVEKIQLLVEGLNPTTGAQVVRGVLGGTATLHCFYTETEDWSKLWCKQRTRDNCNWLFHSDGKIIHYYEKRAAVFDDQKNGRMTVTLRDLRAWDAGLYKCEKLDRSRILNTILLLISEDSSPVTGAVTQSERPSPTICSTKYLPNTDFLQHTNSSQIDPTASSYTRSQYQVWDILRWISFLVMITCLIWVKCGKKNFSRR</sequence>
<protein>
    <submittedName>
        <fullName evidence="8">CMRF35-like molecule 5</fullName>
    </submittedName>
</protein>
<feature type="domain" description="Immunoglobulin" evidence="6">
    <location>
        <begin position="133"/>
        <end position="232"/>
    </location>
</feature>
<dbReference type="GO" id="GO:0005886">
    <property type="term" value="C:plasma membrane"/>
    <property type="evidence" value="ECO:0007669"/>
    <property type="project" value="TreeGrafter"/>
</dbReference>
<dbReference type="InterPro" id="IPR050671">
    <property type="entry name" value="CD300_family_receptors"/>
</dbReference>
<keyword evidence="3 4" id="KW-0472">Membrane</keyword>